<reference evidence="2 3" key="1">
    <citation type="submission" date="2016-01" db="EMBL/GenBank/DDBJ databases">
        <authorList>
            <person name="McClelland M."/>
            <person name="Jain A."/>
            <person name="Saraogi P."/>
            <person name="Mendelson R."/>
            <person name="Westerman R."/>
            <person name="SanMiguel P."/>
            <person name="Csonka L."/>
        </authorList>
    </citation>
    <scope>NUCLEOTIDE SEQUENCE [LARGE SCALE GENOMIC DNA]</scope>
    <source>
        <strain evidence="2 3">NCPPB 2472</strain>
    </source>
</reference>
<name>A0A0X1SY97_PSEAA</name>
<accession>A0A0X1SY97</accession>
<proteinExistence type="predicted"/>
<dbReference type="RefSeq" id="WP_060782359.1">
    <property type="nucleotide sequence ID" value="NZ_CP014135.1"/>
</dbReference>
<keyword evidence="3" id="KW-1185">Reference proteome</keyword>
<protein>
    <recommendedName>
        <fullName evidence="1">Microcystin LR degradation protein MlrC C-terminal domain-containing protein</fullName>
    </recommendedName>
</protein>
<organism evidence="2 3">
    <name type="scientific">Pseudomonas agarici</name>
    <dbReference type="NCBI Taxonomy" id="46677"/>
    <lineage>
        <taxon>Bacteria</taxon>
        <taxon>Pseudomonadati</taxon>
        <taxon>Pseudomonadota</taxon>
        <taxon>Gammaproteobacteria</taxon>
        <taxon>Pseudomonadales</taxon>
        <taxon>Pseudomonadaceae</taxon>
        <taxon>Pseudomonas</taxon>
    </lineage>
</organism>
<dbReference type="AlphaFoldDB" id="A0A0X1SY97"/>
<sequence length="167" mass="18264">MEVFYLGWVIVRFDALARDTLGGTYSKDTAPVTVEGVLHACGANVTTVFEGPSQGGAKLDTGEYAVVRKGDIYIVVTELPQTYMDPNFYRAMQVSVEDKDVLVARSGYHFSLNYASLGECVTADTPGMTAYHPKDQAFTVARPFYPVDDIPYSPVRTFQAARSVATV</sequence>
<evidence type="ECO:0000313" key="2">
    <source>
        <dbReference type="EMBL" id="AMB84817.1"/>
    </source>
</evidence>
<dbReference type="InterPro" id="IPR010799">
    <property type="entry name" value="MlrC_C"/>
</dbReference>
<dbReference type="STRING" id="46677.AWM79_05640"/>
<feature type="domain" description="Microcystin LR degradation protein MlrC C-terminal" evidence="1">
    <location>
        <begin position="20"/>
        <end position="136"/>
    </location>
</feature>
<dbReference type="Proteomes" id="UP000063229">
    <property type="component" value="Chromosome"/>
</dbReference>
<dbReference type="KEGG" id="pagb:AWM79_05640"/>
<dbReference type="EMBL" id="CP014135">
    <property type="protein sequence ID" value="AMB84817.1"/>
    <property type="molecule type" value="Genomic_DNA"/>
</dbReference>
<gene>
    <name evidence="2" type="ORF">AWM79_05640</name>
</gene>
<evidence type="ECO:0000313" key="3">
    <source>
        <dbReference type="Proteomes" id="UP000063229"/>
    </source>
</evidence>
<dbReference type="Pfam" id="PF07171">
    <property type="entry name" value="MlrC_C"/>
    <property type="match status" value="1"/>
</dbReference>
<evidence type="ECO:0000259" key="1">
    <source>
        <dbReference type="Pfam" id="PF07171"/>
    </source>
</evidence>